<feature type="transmembrane region" description="Helical" evidence="1">
    <location>
        <begin position="26"/>
        <end position="47"/>
    </location>
</feature>
<dbReference type="AlphaFoldDB" id="A0A841H3P1"/>
<accession>A0A841H3P1</accession>
<keyword evidence="1" id="KW-0812">Transmembrane</keyword>
<dbReference type="Proteomes" id="UP000582837">
    <property type="component" value="Unassembled WGS sequence"/>
</dbReference>
<evidence type="ECO:0000313" key="2">
    <source>
        <dbReference type="EMBL" id="MBB6072526.1"/>
    </source>
</evidence>
<organism evidence="2 3">
    <name type="scientific">Longimicrobium terrae</name>
    <dbReference type="NCBI Taxonomy" id="1639882"/>
    <lineage>
        <taxon>Bacteria</taxon>
        <taxon>Pseudomonadati</taxon>
        <taxon>Gemmatimonadota</taxon>
        <taxon>Longimicrobiia</taxon>
        <taxon>Longimicrobiales</taxon>
        <taxon>Longimicrobiaceae</taxon>
        <taxon>Longimicrobium</taxon>
    </lineage>
</organism>
<sequence>MADLNVQRTPATTTERPAEDYDNWEIALWLIGIVCIPLVPILMVVFLTPWSGL</sequence>
<comment type="caution">
    <text evidence="2">The sequence shown here is derived from an EMBL/GenBank/DDBJ whole genome shotgun (WGS) entry which is preliminary data.</text>
</comment>
<keyword evidence="1" id="KW-1133">Transmembrane helix</keyword>
<gene>
    <name evidence="2" type="ORF">HNQ61_004189</name>
</gene>
<keyword evidence="3" id="KW-1185">Reference proteome</keyword>
<name>A0A841H3P1_9BACT</name>
<evidence type="ECO:0000256" key="1">
    <source>
        <dbReference type="SAM" id="Phobius"/>
    </source>
</evidence>
<reference evidence="2 3" key="1">
    <citation type="submission" date="2020-08" db="EMBL/GenBank/DDBJ databases">
        <title>Genomic Encyclopedia of Type Strains, Phase IV (KMG-IV): sequencing the most valuable type-strain genomes for metagenomic binning, comparative biology and taxonomic classification.</title>
        <authorList>
            <person name="Goeker M."/>
        </authorList>
    </citation>
    <scope>NUCLEOTIDE SEQUENCE [LARGE SCALE GENOMIC DNA]</scope>
    <source>
        <strain evidence="2 3">DSM 29007</strain>
    </source>
</reference>
<evidence type="ECO:0000313" key="3">
    <source>
        <dbReference type="Proteomes" id="UP000582837"/>
    </source>
</evidence>
<protein>
    <submittedName>
        <fullName evidence="2">Uncharacterized protein</fullName>
    </submittedName>
</protein>
<dbReference type="RefSeq" id="WP_170032844.1">
    <property type="nucleotide sequence ID" value="NZ_JABDTL010000001.1"/>
</dbReference>
<proteinExistence type="predicted"/>
<keyword evidence="1" id="KW-0472">Membrane</keyword>
<dbReference type="EMBL" id="JACHIA010000016">
    <property type="protein sequence ID" value="MBB6072526.1"/>
    <property type="molecule type" value="Genomic_DNA"/>
</dbReference>